<dbReference type="InterPro" id="IPR002048">
    <property type="entry name" value="EF_hand_dom"/>
</dbReference>
<keyword evidence="5" id="KW-1185">Reference proteome</keyword>
<dbReference type="PROSITE" id="PS00018">
    <property type="entry name" value="EF_HAND_1"/>
    <property type="match status" value="1"/>
</dbReference>
<evidence type="ECO:0000256" key="2">
    <source>
        <dbReference type="SAM" id="MobiDB-lite"/>
    </source>
</evidence>
<evidence type="ECO:0000313" key="4">
    <source>
        <dbReference type="EMBL" id="KAK2574618.1"/>
    </source>
</evidence>
<dbReference type="AlphaFoldDB" id="A0AAD9R7N1"/>
<dbReference type="GO" id="GO:0005509">
    <property type="term" value="F:calcium ion binding"/>
    <property type="evidence" value="ECO:0007669"/>
    <property type="project" value="InterPro"/>
</dbReference>
<name>A0AAD9R7N1_ACRCE</name>
<feature type="compositionally biased region" description="Polar residues" evidence="2">
    <location>
        <begin position="148"/>
        <end position="160"/>
    </location>
</feature>
<dbReference type="Gene3D" id="1.10.238.10">
    <property type="entry name" value="EF-hand"/>
    <property type="match status" value="1"/>
</dbReference>
<dbReference type="PANTHER" id="PTHR36696">
    <property type="entry name" value="AGAP012002-PA"/>
    <property type="match status" value="1"/>
</dbReference>
<organism evidence="4 5">
    <name type="scientific">Acropora cervicornis</name>
    <name type="common">Staghorn coral</name>
    <dbReference type="NCBI Taxonomy" id="6130"/>
    <lineage>
        <taxon>Eukaryota</taxon>
        <taxon>Metazoa</taxon>
        <taxon>Cnidaria</taxon>
        <taxon>Anthozoa</taxon>
        <taxon>Hexacorallia</taxon>
        <taxon>Scleractinia</taxon>
        <taxon>Astrocoeniina</taxon>
        <taxon>Acroporidae</taxon>
        <taxon>Acropora</taxon>
    </lineage>
</organism>
<accession>A0AAD9R7N1</accession>
<feature type="region of interest" description="Disordered" evidence="2">
    <location>
        <begin position="1"/>
        <end position="20"/>
    </location>
</feature>
<dbReference type="PANTHER" id="PTHR36696:SF1">
    <property type="entry name" value="EF-HAND DOMAIN-CONTAINING PROTEIN"/>
    <property type="match status" value="1"/>
</dbReference>
<keyword evidence="1" id="KW-0106">Calcium</keyword>
<sequence>MAHDQHLLRTTKGKKSSKNHLVPGSILYESFDTAALRGSQGKLRERIKSAAPRLGENFQKTETGNSPARSLVGTNYSTVRDPWPTPVTSRPLSSKSSRSSVNSRLLRKTGPISLDSSPTALYLGSRTARCKSAPPRSLAFCYPGRPKTGTSRKGSATLDSRSAPRRAWQNRTSSAKSQHSLLSREEVDRRHNERCKSAPPHYDFSSIEIVCSVPEQGSDIQRLKAFTRPLNCMPDVVQNVLSHNGLRHCCSAYQHRPKSACSSRQHFWPVARPAVFHRGDVPKYLHFVKPSSYWIKGAQSYPRIVADNESMIDDHSEEDREEIVLYQEQFLVPATPSEASLYDRDELQDADDLQVQSQLDLDVSEEKDLTYTDSKDGEPVINDHEVPVVISKEGPNEGIEVIISTVEQSPRQNLYPEEVQQESDTFDNGLQDLVPEIPQWAAQEVCQEEEWHSDAEPLKEDAVQEKDEGPLGDVKFNNQEPIKADVVAQADHELSDPVVPVAEVKDELPKEASVKKENTVKEVKPLVNEVKFADSLILTSYKPQMKKEKKDQPVKPVSILKPTVAKKEEEISVPAPLTNIAPVVEHKVSTDLPKPKPLLKPVLNQSVKKSETKDKEEKPADKIQEGEERTEQPPKVEPTVLPKPEYIRAPGAYRMYNPKDLLSHHLEQKQGMRQVKKSLSTTAMPQFKPSAESTEVMATVLEESKRRKEGMKPWLQGRLALSKQTSRFELPMDVRLLEEMTPMEYLTKYCIISTRRKALYKHIFQKVDKDRDNAITVKEMDRGLREIHVDCITTDQVRKIIEMVEGNEKSTFNLVQFSAIAAFSERLLFSETQISEKNSVYSSKEVIEEADFCGLKYKLTGFSVSYDF</sequence>
<dbReference type="InterPro" id="IPR018247">
    <property type="entry name" value="EF_Hand_1_Ca_BS"/>
</dbReference>
<reference evidence="4" key="2">
    <citation type="journal article" date="2023" name="Science">
        <title>Genomic signatures of disease resistance in endangered staghorn corals.</title>
        <authorList>
            <person name="Vollmer S.V."/>
            <person name="Selwyn J.D."/>
            <person name="Despard B.A."/>
            <person name="Roesel C.L."/>
        </authorList>
    </citation>
    <scope>NUCLEOTIDE SEQUENCE</scope>
    <source>
        <strain evidence="4">K2</strain>
    </source>
</reference>
<reference evidence="4" key="1">
    <citation type="journal article" date="2023" name="G3 (Bethesda)">
        <title>Whole genome assembly and annotation of the endangered Caribbean coral Acropora cervicornis.</title>
        <authorList>
            <person name="Selwyn J.D."/>
            <person name="Vollmer S.V."/>
        </authorList>
    </citation>
    <scope>NUCLEOTIDE SEQUENCE</scope>
    <source>
        <strain evidence="4">K2</strain>
    </source>
</reference>
<proteinExistence type="predicted"/>
<evidence type="ECO:0000256" key="1">
    <source>
        <dbReference type="ARBA" id="ARBA00022837"/>
    </source>
</evidence>
<feature type="compositionally biased region" description="Basic and acidic residues" evidence="2">
    <location>
        <begin position="182"/>
        <end position="195"/>
    </location>
</feature>
<dbReference type="InterPro" id="IPR011992">
    <property type="entry name" value="EF-hand-dom_pair"/>
</dbReference>
<feature type="region of interest" description="Disordered" evidence="2">
    <location>
        <begin position="51"/>
        <end position="110"/>
    </location>
</feature>
<protein>
    <recommendedName>
        <fullName evidence="3">EF-hand domain-containing protein</fullName>
    </recommendedName>
</protein>
<gene>
    <name evidence="4" type="ORF">P5673_000810</name>
</gene>
<dbReference type="EMBL" id="JARQWQ010000001">
    <property type="protein sequence ID" value="KAK2574618.1"/>
    <property type="molecule type" value="Genomic_DNA"/>
</dbReference>
<feature type="compositionally biased region" description="Polar residues" evidence="2">
    <location>
        <begin position="169"/>
        <end position="181"/>
    </location>
</feature>
<comment type="caution">
    <text evidence="4">The sequence shown here is derived from an EMBL/GenBank/DDBJ whole genome shotgun (WGS) entry which is preliminary data.</text>
</comment>
<dbReference type="Proteomes" id="UP001249851">
    <property type="component" value="Unassembled WGS sequence"/>
</dbReference>
<evidence type="ECO:0000259" key="3">
    <source>
        <dbReference type="PROSITE" id="PS50222"/>
    </source>
</evidence>
<feature type="compositionally biased region" description="Basic and acidic residues" evidence="2">
    <location>
        <begin position="608"/>
        <end position="634"/>
    </location>
</feature>
<feature type="compositionally biased region" description="Basic residues" evidence="2">
    <location>
        <begin position="9"/>
        <end position="18"/>
    </location>
</feature>
<feature type="compositionally biased region" description="Low complexity" evidence="2">
    <location>
        <begin position="89"/>
        <end position="104"/>
    </location>
</feature>
<dbReference type="PROSITE" id="PS50222">
    <property type="entry name" value="EF_HAND_2"/>
    <property type="match status" value="1"/>
</dbReference>
<feature type="region of interest" description="Disordered" evidence="2">
    <location>
        <begin position="136"/>
        <end position="195"/>
    </location>
</feature>
<feature type="region of interest" description="Disordered" evidence="2">
    <location>
        <begin position="590"/>
        <end position="641"/>
    </location>
</feature>
<evidence type="ECO:0000313" key="5">
    <source>
        <dbReference type="Proteomes" id="UP001249851"/>
    </source>
</evidence>
<feature type="compositionally biased region" description="Polar residues" evidence="2">
    <location>
        <begin position="58"/>
        <end position="78"/>
    </location>
</feature>
<feature type="domain" description="EF-hand" evidence="3">
    <location>
        <begin position="755"/>
        <end position="790"/>
    </location>
</feature>
<dbReference type="SUPFAM" id="SSF47473">
    <property type="entry name" value="EF-hand"/>
    <property type="match status" value="1"/>
</dbReference>